<feature type="compositionally biased region" description="Basic and acidic residues" evidence="1">
    <location>
        <begin position="25"/>
        <end position="44"/>
    </location>
</feature>
<evidence type="ECO:0000313" key="3">
    <source>
        <dbReference type="Proteomes" id="UP000639772"/>
    </source>
</evidence>
<evidence type="ECO:0000256" key="1">
    <source>
        <dbReference type="SAM" id="MobiDB-lite"/>
    </source>
</evidence>
<proteinExistence type="predicted"/>
<sequence>MMVTDCSEADCQWCGVTAGGWGAAPDRRDQNTDKFGLRGRREKEEDGDVAQ</sequence>
<gene>
    <name evidence="2" type="ORF">HPP92_024016</name>
</gene>
<evidence type="ECO:0000313" key="2">
    <source>
        <dbReference type="EMBL" id="KAG0456228.1"/>
    </source>
</evidence>
<dbReference type="AlphaFoldDB" id="A0A835PRZ6"/>
<protein>
    <submittedName>
        <fullName evidence="2">Uncharacterized protein</fullName>
    </submittedName>
</protein>
<dbReference type="Proteomes" id="UP000639772">
    <property type="component" value="Chromosome 13"/>
</dbReference>
<reference evidence="2 3" key="1">
    <citation type="journal article" date="2020" name="Nat. Food">
        <title>A phased Vanilla planifolia genome enables genetic improvement of flavour and production.</title>
        <authorList>
            <person name="Hasing T."/>
            <person name="Tang H."/>
            <person name="Brym M."/>
            <person name="Khazi F."/>
            <person name="Huang T."/>
            <person name="Chambers A.H."/>
        </authorList>
    </citation>
    <scope>NUCLEOTIDE SEQUENCE [LARGE SCALE GENOMIC DNA]</scope>
    <source>
        <tissue evidence="2">Leaf</tissue>
    </source>
</reference>
<name>A0A835PRZ6_VANPL</name>
<feature type="region of interest" description="Disordered" evidence="1">
    <location>
        <begin position="20"/>
        <end position="51"/>
    </location>
</feature>
<organism evidence="2 3">
    <name type="scientific">Vanilla planifolia</name>
    <name type="common">Vanilla</name>
    <dbReference type="NCBI Taxonomy" id="51239"/>
    <lineage>
        <taxon>Eukaryota</taxon>
        <taxon>Viridiplantae</taxon>
        <taxon>Streptophyta</taxon>
        <taxon>Embryophyta</taxon>
        <taxon>Tracheophyta</taxon>
        <taxon>Spermatophyta</taxon>
        <taxon>Magnoliopsida</taxon>
        <taxon>Liliopsida</taxon>
        <taxon>Asparagales</taxon>
        <taxon>Orchidaceae</taxon>
        <taxon>Vanilloideae</taxon>
        <taxon>Vanilleae</taxon>
        <taxon>Vanilla</taxon>
    </lineage>
</organism>
<accession>A0A835PRZ6</accession>
<dbReference type="EMBL" id="JADCNM010000013">
    <property type="protein sequence ID" value="KAG0456228.1"/>
    <property type="molecule type" value="Genomic_DNA"/>
</dbReference>
<comment type="caution">
    <text evidence="2">The sequence shown here is derived from an EMBL/GenBank/DDBJ whole genome shotgun (WGS) entry which is preliminary data.</text>
</comment>